<sequence length="33" mass="3654">MSRDLISLEKVLAPYSMDIISFNGSISHCVDVL</sequence>
<name>A0A0K2VJZ2_LEPSM</name>
<protein>
    <submittedName>
        <fullName evidence="1">Uncharacterized protein</fullName>
    </submittedName>
</protein>
<organism evidence="1">
    <name type="scientific">Lepeophtheirus salmonis</name>
    <name type="common">Salmon louse</name>
    <name type="synonym">Caligus salmonis</name>
    <dbReference type="NCBI Taxonomy" id="72036"/>
    <lineage>
        <taxon>Eukaryota</taxon>
        <taxon>Metazoa</taxon>
        <taxon>Ecdysozoa</taxon>
        <taxon>Arthropoda</taxon>
        <taxon>Crustacea</taxon>
        <taxon>Multicrustacea</taxon>
        <taxon>Hexanauplia</taxon>
        <taxon>Copepoda</taxon>
        <taxon>Siphonostomatoida</taxon>
        <taxon>Caligidae</taxon>
        <taxon>Lepeophtheirus</taxon>
    </lineage>
</organism>
<dbReference type="AlphaFoldDB" id="A0A0K2VJZ2"/>
<dbReference type="EMBL" id="HACA01032945">
    <property type="protein sequence ID" value="CDW50306.1"/>
    <property type="molecule type" value="Transcribed_RNA"/>
</dbReference>
<accession>A0A0K2VJZ2</accession>
<proteinExistence type="predicted"/>
<reference evidence="1" key="1">
    <citation type="submission" date="2014-05" db="EMBL/GenBank/DDBJ databases">
        <authorList>
            <person name="Chronopoulou M."/>
        </authorList>
    </citation>
    <scope>NUCLEOTIDE SEQUENCE</scope>
    <source>
        <tissue evidence="1">Whole organism</tissue>
    </source>
</reference>
<evidence type="ECO:0000313" key="1">
    <source>
        <dbReference type="EMBL" id="CDW50306.1"/>
    </source>
</evidence>